<comment type="caution">
    <text evidence="2">The sequence shown here is derived from an EMBL/GenBank/DDBJ whole genome shotgun (WGS) entry which is preliminary data.</text>
</comment>
<evidence type="ECO:0000313" key="3">
    <source>
        <dbReference type="Proteomes" id="UP000772618"/>
    </source>
</evidence>
<dbReference type="RefSeq" id="WP_254154352.1">
    <property type="nucleotide sequence ID" value="NZ_JAHESD010000030.1"/>
</dbReference>
<proteinExistence type="predicted"/>
<reference evidence="2 3" key="1">
    <citation type="submission" date="2021-05" db="EMBL/GenBank/DDBJ databases">
        <title>A Polyphasic approach of four new species of the genus Ohtaekwangia: Ohtaekwangia histidinii sp. nov., Ohtaekwangia cretensis sp. nov., Ohtaekwangia indiensis sp. nov., Ohtaekwangia reichenbachii sp. nov. from diverse environment.</title>
        <authorList>
            <person name="Octaviana S."/>
        </authorList>
    </citation>
    <scope>NUCLEOTIDE SEQUENCE [LARGE SCALE GENOMIC DNA]</scope>
    <source>
        <strain evidence="2 3">PWU20</strain>
    </source>
</reference>
<dbReference type="InterPro" id="IPR006640">
    <property type="entry name" value="SprT-like_domain"/>
</dbReference>
<dbReference type="Pfam" id="PF10263">
    <property type="entry name" value="SprT-like"/>
    <property type="match status" value="1"/>
</dbReference>
<sequence>MNEQKVYQILHQYVPEASLQYCFALWKNNPFTLKITKSRQSKVGDFTAKRNIKTPQITLNNDLNPYLFLVTYIHEVAHLHVFVRHGNRVEPHGDEWKNVFQRLMIPLLDISVFPEEILHVLRLHMVNPKASSFADSDLTKAFRLFDKNASNFACLSDLPEGSIFQFQHRYFQKGKIKRTRIVCKEIKSKRNYLIPADVLVSDVQLSLL</sequence>
<name>A0ABS5VTK5_9BACT</name>
<accession>A0ABS5VTK5</accession>
<evidence type="ECO:0000259" key="1">
    <source>
        <dbReference type="Pfam" id="PF10263"/>
    </source>
</evidence>
<dbReference type="Proteomes" id="UP000772618">
    <property type="component" value="Unassembled WGS sequence"/>
</dbReference>
<protein>
    <submittedName>
        <fullName evidence="2">SprT-like domain-containing protein</fullName>
    </submittedName>
</protein>
<gene>
    <name evidence="2" type="ORF">KK060_13950</name>
</gene>
<organism evidence="2 3">
    <name type="scientific">Chryseosolibacter indicus</name>
    <dbReference type="NCBI Taxonomy" id="2782351"/>
    <lineage>
        <taxon>Bacteria</taxon>
        <taxon>Pseudomonadati</taxon>
        <taxon>Bacteroidota</taxon>
        <taxon>Cytophagia</taxon>
        <taxon>Cytophagales</taxon>
        <taxon>Chryseotaleaceae</taxon>
        <taxon>Chryseosolibacter</taxon>
    </lineage>
</organism>
<keyword evidence="3" id="KW-1185">Reference proteome</keyword>
<dbReference type="EMBL" id="JAHESD010000030">
    <property type="protein sequence ID" value="MBT1704393.1"/>
    <property type="molecule type" value="Genomic_DNA"/>
</dbReference>
<feature type="domain" description="SprT-like" evidence="1">
    <location>
        <begin position="31"/>
        <end position="103"/>
    </location>
</feature>
<evidence type="ECO:0000313" key="2">
    <source>
        <dbReference type="EMBL" id="MBT1704393.1"/>
    </source>
</evidence>